<organism evidence="2 3">
    <name type="scientific">Candidatus Magnetobacterium bavaricum</name>
    <dbReference type="NCBI Taxonomy" id="29290"/>
    <lineage>
        <taxon>Bacteria</taxon>
        <taxon>Pseudomonadati</taxon>
        <taxon>Nitrospirota</taxon>
        <taxon>Thermodesulfovibrionia</taxon>
        <taxon>Thermodesulfovibrionales</taxon>
        <taxon>Candidatus Magnetobacteriaceae</taxon>
        <taxon>Candidatus Magnetobacterium</taxon>
    </lineage>
</organism>
<keyword evidence="1" id="KW-0472">Membrane</keyword>
<dbReference type="SUPFAM" id="SSF53756">
    <property type="entry name" value="UDP-Glycosyltransferase/glycogen phosphorylase"/>
    <property type="match status" value="1"/>
</dbReference>
<feature type="transmembrane region" description="Helical" evidence="1">
    <location>
        <begin position="120"/>
        <end position="153"/>
    </location>
</feature>
<dbReference type="EMBL" id="LACI01002341">
    <property type="protein sequence ID" value="KJU82376.1"/>
    <property type="molecule type" value="Genomic_DNA"/>
</dbReference>
<feature type="transmembrane region" description="Helical" evidence="1">
    <location>
        <begin position="78"/>
        <end position="100"/>
    </location>
</feature>
<dbReference type="Proteomes" id="UP000033423">
    <property type="component" value="Unassembled WGS sequence"/>
</dbReference>
<evidence type="ECO:0000313" key="3">
    <source>
        <dbReference type="Proteomes" id="UP000033423"/>
    </source>
</evidence>
<sequence>MKRVLIIRSTGFQHLDRILGRLKDSYSQSEICLLTHQHGKPLAEKYADINHVYVYPHTGAFSPLRVPDELVREVFDVVIVPVGNITGSGFLNVLLLSFRIRADSRLICNISLDFRPLTRLALIISLLKGIVFTVIAGVITVVTSLLLLLLWIVSSLSYGKSED</sequence>
<keyword evidence="1" id="KW-0812">Transmembrane</keyword>
<reference evidence="2 3" key="1">
    <citation type="submission" date="2015-02" db="EMBL/GenBank/DDBJ databases">
        <title>Single-cell genomics of uncultivated deep-branching MTB reveals a conserved set of magnetosome genes.</title>
        <authorList>
            <person name="Kolinko S."/>
            <person name="Richter M."/>
            <person name="Glockner F.O."/>
            <person name="Brachmann A."/>
            <person name="Schuler D."/>
        </authorList>
    </citation>
    <scope>NUCLEOTIDE SEQUENCE [LARGE SCALE GENOMIC DNA]</scope>
    <source>
        <strain evidence="2">TM-1</strain>
    </source>
</reference>
<proteinExistence type="predicted"/>
<dbReference type="Gene3D" id="3.40.50.2000">
    <property type="entry name" value="Glycogen Phosphorylase B"/>
    <property type="match status" value="1"/>
</dbReference>
<dbReference type="AlphaFoldDB" id="A0A0F3GKG9"/>
<evidence type="ECO:0000313" key="2">
    <source>
        <dbReference type="EMBL" id="KJU82376.1"/>
    </source>
</evidence>
<accession>A0A0F3GKG9</accession>
<keyword evidence="1" id="KW-1133">Transmembrane helix</keyword>
<evidence type="ECO:0000256" key="1">
    <source>
        <dbReference type="SAM" id="Phobius"/>
    </source>
</evidence>
<keyword evidence="3" id="KW-1185">Reference proteome</keyword>
<gene>
    <name evidence="2" type="ORF">MBAV_005433</name>
</gene>
<protein>
    <submittedName>
        <fullName evidence="2">Uncharacterized protein</fullName>
    </submittedName>
</protein>
<name>A0A0F3GKG9_9BACT</name>
<comment type="caution">
    <text evidence="2">The sequence shown here is derived from an EMBL/GenBank/DDBJ whole genome shotgun (WGS) entry which is preliminary data.</text>
</comment>